<evidence type="ECO:0000313" key="2">
    <source>
        <dbReference type="EMBL" id="SJL07337.1"/>
    </source>
</evidence>
<reference evidence="3" key="1">
    <citation type="journal article" date="2017" name="Nat. Ecol. Evol.">
        <title>Genome expansion and lineage-specific genetic innovations in the forest pathogenic fungi Armillaria.</title>
        <authorList>
            <person name="Sipos G."/>
            <person name="Prasanna A.N."/>
            <person name="Walter M.C."/>
            <person name="O'Connor E."/>
            <person name="Balint B."/>
            <person name="Krizsan K."/>
            <person name="Kiss B."/>
            <person name="Hess J."/>
            <person name="Varga T."/>
            <person name="Slot J."/>
            <person name="Riley R."/>
            <person name="Boka B."/>
            <person name="Rigling D."/>
            <person name="Barry K."/>
            <person name="Lee J."/>
            <person name="Mihaltcheva S."/>
            <person name="LaButti K."/>
            <person name="Lipzen A."/>
            <person name="Waldron R."/>
            <person name="Moloney N.M."/>
            <person name="Sperisen C."/>
            <person name="Kredics L."/>
            <person name="Vagvoelgyi C."/>
            <person name="Patrignani A."/>
            <person name="Fitzpatrick D."/>
            <person name="Nagy I."/>
            <person name="Doyle S."/>
            <person name="Anderson J.B."/>
            <person name="Grigoriev I.V."/>
            <person name="Gueldener U."/>
            <person name="Muensterkoetter M."/>
            <person name="Nagy L.G."/>
        </authorList>
    </citation>
    <scope>NUCLEOTIDE SEQUENCE [LARGE SCALE GENOMIC DNA]</scope>
    <source>
        <strain evidence="3">C18/9</strain>
    </source>
</reference>
<evidence type="ECO:0000313" key="3">
    <source>
        <dbReference type="Proteomes" id="UP000219338"/>
    </source>
</evidence>
<dbReference type="EMBL" id="FUEG01000008">
    <property type="protein sequence ID" value="SJL07337.1"/>
    <property type="molecule type" value="Genomic_DNA"/>
</dbReference>
<gene>
    <name evidence="2" type="ORF">ARMOST_10683</name>
</gene>
<proteinExistence type="predicted"/>
<feature type="region of interest" description="Disordered" evidence="1">
    <location>
        <begin position="1"/>
        <end position="21"/>
    </location>
</feature>
<name>A0A284REZ7_ARMOS</name>
<feature type="region of interest" description="Disordered" evidence="1">
    <location>
        <begin position="231"/>
        <end position="251"/>
    </location>
</feature>
<sequence>MCGLRPAKPNGKDQASNNGPEGNSVFGSAIVRMPRLILTYAKSLHLFLRNAGHTIFNCLRFYIVLDLPLTARDGDGLFPEDVAFRDLLNSAIYVFIVVSMPIKRVFANRYYYDECYLLATPNTNVISEFYLLVRSDTIICYASALLPQKSDASCHTAIDVPRFEMAQGSTPLRGRDSFHPFIQILLLRILPFLLMRRRREYSGVSFPALIFELRGSLAKIFSMTKVFGNPGKRHIHPEDPLNKKHQTDKED</sequence>
<dbReference type="Proteomes" id="UP000219338">
    <property type="component" value="Unassembled WGS sequence"/>
</dbReference>
<protein>
    <submittedName>
        <fullName evidence="2">Uncharacterized protein</fullName>
    </submittedName>
</protein>
<accession>A0A284REZ7</accession>
<organism evidence="2 3">
    <name type="scientific">Armillaria ostoyae</name>
    <name type="common">Armillaria root rot fungus</name>
    <dbReference type="NCBI Taxonomy" id="47428"/>
    <lineage>
        <taxon>Eukaryota</taxon>
        <taxon>Fungi</taxon>
        <taxon>Dikarya</taxon>
        <taxon>Basidiomycota</taxon>
        <taxon>Agaricomycotina</taxon>
        <taxon>Agaricomycetes</taxon>
        <taxon>Agaricomycetidae</taxon>
        <taxon>Agaricales</taxon>
        <taxon>Marasmiineae</taxon>
        <taxon>Physalacriaceae</taxon>
        <taxon>Armillaria</taxon>
    </lineage>
</organism>
<dbReference type="AlphaFoldDB" id="A0A284REZ7"/>
<evidence type="ECO:0000256" key="1">
    <source>
        <dbReference type="SAM" id="MobiDB-lite"/>
    </source>
</evidence>
<keyword evidence="3" id="KW-1185">Reference proteome</keyword>
<feature type="compositionally biased region" description="Basic and acidic residues" evidence="1">
    <location>
        <begin position="236"/>
        <end position="251"/>
    </location>
</feature>